<proteinExistence type="evidence at transcript level"/>
<dbReference type="InterPro" id="IPR040676">
    <property type="entry name" value="DUF5641"/>
</dbReference>
<dbReference type="OrthoDB" id="8052806at2759"/>
<dbReference type="InterPro" id="IPR043502">
    <property type="entry name" value="DNA/RNA_pol_sf"/>
</dbReference>
<protein>
    <recommendedName>
        <fullName evidence="1">Integrase catalytic domain-containing protein</fullName>
    </recommendedName>
</protein>
<dbReference type="GO" id="GO:0042575">
    <property type="term" value="C:DNA polymerase complex"/>
    <property type="evidence" value="ECO:0007669"/>
    <property type="project" value="UniProtKB-ARBA"/>
</dbReference>
<dbReference type="PANTHER" id="PTHR47331">
    <property type="entry name" value="PHD-TYPE DOMAIN-CONTAINING PROTEIN"/>
    <property type="match status" value="1"/>
</dbReference>
<dbReference type="GO" id="GO:0071897">
    <property type="term" value="P:DNA biosynthetic process"/>
    <property type="evidence" value="ECO:0007669"/>
    <property type="project" value="UniProtKB-ARBA"/>
</dbReference>
<evidence type="ECO:0000313" key="2">
    <source>
        <dbReference type="EMBL" id="JAB96881.1"/>
    </source>
</evidence>
<dbReference type="Pfam" id="PF17921">
    <property type="entry name" value="Integrase_H2C2"/>
    <property type="match status" value="1"/>
</dbReference>
<reference evidence="2" key="2">
    <citation type="journal article" date="2014" name="BMC Genomics">
        <title>A genomic perspective to assessing quality of mass-reared SIT flies used in Mediterranean fruit fly (Ceratitis capitata) eradication in California.</title>
        <authorList>
            <person name="Calla B."/>
            <person name="Hall B."/>
            <person name="Hou S."/>
            <person name="Geib S.M."/>
        </authorList>
    </citation>
    <scope>NUCLEOTIDE SEQUENCE</scope>
</reference>
<dbReference type="InterPro" id="IPR012337">
    <property type="entry name" value="RNaseH-like_sf"/>
</dbReference>
<dbReference type="Gene3D" id="1.10.340.70">
    <property type="match status" value="1"/>
</dbReference>
<dbReference type="SUPFAM" id="SSF53098">
    <property type="entry name" value="Ribonuclease H-like"/>
    <property type="match status" value="1"/>
</dbReference>
<dbReference type="InterPro" id="IPR041588">
    <property type="entry name" value="Integrase_H2C2"/>
</dbReference>
<dbReference type="CDD" id="cd01644">
    <property type="entry name" value="RT_pepA17"/>
    <property type="match status" value="1"/>
</dbReference>
<dbReference type="Gene3D" id="3.30.420.10">
    <property type="entry name" value="Ribonuclease H-like superfamily/Ribonuclease H"/>
    <property type="match status" value="1"/>
</dbReference>
<dbReference type="InterPro" id="IPR008042">
    <property type="entry name" value="Retrotrans_Pao"/>
</dbReference>
<dbReference type="InterPro" id="IPR001584">
    <property type="entry name" value="Integrase_cat-core"/>
</dbReference>
<dbReference type="Gene3D" id="3.30.70.270">
    <property type="match status" value="1"/>
</dbReference>
<dbReference type="EMBL" id="GAMC01009674">
    <property type="protein sequence ID" value="JAB96881.1"/>
    <property type="molecule type" value="mRNA"/>
</dbReference>
<dbReference type="Pfam" id="PF05380">
    <property type="entry name" value="Peptidase_A17"/>
    <property type="match status" value="1"/>
</dbReference>
<dbReference type="PROSITE" id="PS50994">
    <property type="entry name" value="INTEGRASE"/>
    <property type="match status" value="1"/>
</dbReference>
<dbReference type="Pfam" id="PF00078">
    <property type="entry name" value="RVT_1"/>
    <property type="match status" value="1"/>
</dbReference>
<feature type="domain" description="Integrase catalytic" evidence="1">
    <location>
        <begin position="767"/>
        <end position="960"/>
    </location>
</feature>
<organism evidence="2">
    <name type="scientific">Ceratitis capitata</name>
    <name type="common">Mediterranean fruit fly</name>
    <name type="synonym">Tephritis capitata</name>
    <dbReference type="NCBI Taxonomy" id="7213"/>
    <lineage>
        <taxon>Eukaryota</taxon>
        <taxon>Metazoa</taxon>
        <taxon>Ecdysozoa</taxon>
        <taxon>Arthropoda</taxon>
        <taxon>Hexapoda</taxon>
        <taxon>Insecta</taxon>
        <taxon>Pterygota</taxon>
        <taxon>Neoptera</taxon>
        <taxon>Endopterygota</taxon>
        <taxon>Diptera</taxon>
        <taxon>Brachycera</taxon>
        <taxon>Muscomorpha</taxon>
        <taxon>Tephritoidea</taxon>
        <taxon>Tephritidae</taxon>
        <taxon>Ceratitis</taxon>
        <taxon>Ceratitis</taxon>
    </lineage>
</organism>
<feature type="non-terminal residue" evidence="2">
    <location>
        <position position="1"/>
    </location>
</feature>
<dbReference type="AlphaFoldDB" id="W8BU98"/>
<dbReference type="Pfam" id="PF18701">
    <property type="entry name" value="DUF5641"/>
    <property type="match status" value="1"/>
</dbReference>
<evidence type="ECO:0000259" key="1">
    <source>
        <dbReference type="PROSITE" id="PS50994"/>
    </source>
</evidence>
<dbReference type="PANTHER" id="PTHR47331:SF1">
    <property type="entry name" value="GAG-LIKE PROTEIN"/>
    <property type="match status" value="1"/>
</dbReference>
<sequence length="1072" mass="122638">LYRKTTNRQKDGKYVVKLPFKPEFPRDAALGHSRLAAQQQYISNERTLERKPELKQKYQEVLEEYLTLDHMEPTSPREVIKDGKYFSFYLPHHAVIKPDSTSTKVRVVFNASRVSQSGNSLNDVLHTGPTLQNDLMLIILSWRLHKYVFNGDIEKMYRQILINKEDQDFQRILFRKTPNSPIEDFKLKTVTFGVNCAPYLAIRTLHQLAEDCKGEYPLAHNILRNEIYVDDILSGGNEIQSTINSLTQVIEALNSAGFPLKKITANHPKILKNIPKTHLLDADFLKFSDTSSTKTLGIRWNALSDTFSYAYEPQPTAKSSTKRQILSAVAKLFDPAGWLSPIMIVAKILLQTLWLEGTDWDENVKSGSLHKWNSFHENLPAIKDIQIPRWVELIPDKPVQLHGFSDASEKAFCACVYMRIQHGETSFTSHLLAAKTKVAPLQTISLPRLELCGAVLLAKLVKQIQTELSLPPHELMLWTDSTIVLAWLEKPPHSWKTYVANRISQILQLISNAKWRHVCSSDNPSDLGTRGCRPQDLIGNTLWWKGPEWLSKSVNEWPNSHPQHSSPPEQRQIATFHTIQSTDILERFSSFPRALRVLAYVYRFIHSSRKLSAQMNVTLTHEEINNVKMRLIILTQRRHYGETISQLETSKPISKKDMLLTLNPILDSKGVLRVNGRLKYAALSYNERHPIIIPGNSIFCTLLLKFLHTTMLHAGNQLMMRMVQQEYYIPRLKLKIKKCIFHCKTCTIHKQQMRSQIMAALPSERTTYTLPFHTTGVDFAGPFLVKVSTHRRASYAKAYVCVFVCFSTKAIHLEVCSDLTTEAFRAAFARFVGRRGLPHKIMSDNGKTFVGAQRTIQREFDAFLKEVSADVSAKYASSGFHWEFIPPYAPHMGGLWEAAVKSFKLHFNKVAGNHKFNFEELTTLMVRIEAVLNSRPLSAMSQDPQDLLPLTPGHFLRGAPLLSIPEPNAEELALVPKWQKLKVLHHQFSTRWKNEYLKELHKRYKWKRAESDVKEGDLVVIKDDLLPPNEWRLGRITNLHQGANEKVRVVDIFTQNGTITRNIAKLCVLPAV</sequence>
<dbReference type="SUPFAM" id="SSF56672">
    <property type="entry name" value="DNA/RNA polymerases"/>
    <property type="match status" value="1"/>
</dbReference>
<dbReference type="GO" id="GO:0015074">
    <property type="term" value="P:DNA integration"/>
    <property type="evidence" value="ECO:0007669"/>
    <property type="project" value="InterPro"/>
</dbReference>
<name>W8BU98_CERCA</name>
<accession>W8BU98</accession>
<dbReference type="Gene3D" id="3.10.10.10">
    <property type="entry name" value="HIV Type 1 Reverse Transcriptase, subunit A, domain 1"/>
    <property type="match status" value="1"/>
</dbReference>
<dbReference type="GO" id="GO:0003676">
    <property type="term" value="F:nucleic acid binding"/>
    <property type="evidence" value="ECO:0007669"/>
    <property type="project" value="InterPro"/>
</dbReference>
<dbReference type="InterPro" id="IPR043128">
    <property type="entry name" value="Rev_trsase/Diguanyl_cyclase"/>
</dbReference>
<dbReference type="InterPro" id="IPR036397">
    <property type="entry name" value="RNaseH_sf"/>
</dbReference>
<dbReference type="InterPro" id="IPR000477">
    <property type="entry name" value="RT_dom"/>
</dbReference>
<reference evidence="2" key="1">
    <citation type="submission" date="2013-07" db="EMBL/GenBank/DDBJ databases">
        <authorList>
            <person name="Geib S."/>
        </authorList>
    </citation>
    <scope>NUCLEOTIDE SEQUENCE</scope>
</reference>